<keyword evidence="1" id="KW-0812">Transmembrane</keyword>
<dbReference type="AlphaFoldDB" id="A0A367Q8P3"/>
<dbReference type="SUPFAM" id="SSF52540">
    <property type="entry name" value="P-loop containing nucleoside triphosphate hydrolases"/>
    <property type="match status" value="1"/>
</dbReference>
<name>A0A367Q8P3_9NOSO</name>
<dbReference type="Proteomes" id="UP000252107">
    <property type="component" value="Unassembled WGS sequence"/>
</dbReference>
<dbReference type="InterPro" id="IPR027417">
    <property type="entry name" value="P-loop_NTPase"/>
</dbReference>
<dbReference type="EMBL" id="LXQD01000336">
    <property type="protein sequence ID" value="RCJ20537.1"/>
    <property type="molecule type" value="Genomic_DNA"/>
</dbReference>
<keyword evidence="3" id="KW-1185">Reference proteome</keyword>
<proteinExistence type="predicted"/>
<accession>A0A367Q8P3</accession>
<evidence type="ECO:0000313" key="2">
    <source>
        <dbReference type="EMBL" id="RCJ20537.1"/>
    </source>
</evidence>
<dbReference type="Gene3D" id="3.40.50.300">
    <property type="entry name" value="P-loop containing nucleotide triphosphate hydrolases"/>
    <property type="match status" value="1"/>
</dbReference>
<feature type="transmembrane region" description="Helical" evidence="1">
    <location>
        <begin position="32"/>
        <end position="50"/>
    </location>
</feature>
<organism evidence="2 3">
    <name type="scientific">Nostoc minutum NIES-26</name>
    <dbReference type="NCBI Taxonomy" id="1844469"/>
    <lineage>
        <taxon>Bacteria</taxon>
        <taxon>Bacillati</taxon>
        <taxon>Cyanobacteriota</taxon>
        <taxon>Cyanophyceae</taxon>
        <taxon>Nostocales</taxon>
        <taxon>Nostocaceae</taxon>
        <taxon>Nostoc</taxon>
    </lineage>
</organism>
<evidence type="ECO:0000313" key="3">
    <source>
        <dbReference type="Proteomes" id="UP000252107"/>
    </source>
</evidence>
<keyword evidence="1" id="KW-1133">Transmembrane helix</keyword>
<gene>
    <name evidence="2" type="ORF">A6770_31475</name>
</gene>
<sequence>MNYLSEKHKTLSESQQSGLMLWFGRLPMDKKAVAIGLSLTVGIGTAAMAWQGTSSDRIYFCIKTPKKTLTCQDKNNRPFRMTPYYWEQWKNDGMPRQVVRDPAMGVNGLVKATNPYKPFWAFGGFLGFALAGWMLRHCQDEEKQRAVFEDIAQKRDAAKAEMAARSELIESYRDVAIAEVQLQADLDLIANDRTVDIQKAEIYAHTEIEVTQMEATDAIFEAQTAGMTEEQKAEYIKQLREMKTPYLQGSQTLAGTIDPNDKVTGSEPGAIANSDKYRWIKNTIGYPTLIFGGMGAGKSWTTREIIWHKRQAGWNQIFVLDPHGTEVEWRGVNLITGYREIADFMQWYMAEMRRRYKAYRESGMVEEQWTQHLRDTNQHFCVVAEEFTTWTDNIIEPMPDDCEDDKWKPDPDFIGKWFRCAMTESRKQLMIPLFVAHDRTMEILAKAKGLSKLRDAALLEVELIATIDPITTEAKASGQGKIKLPGHGQWIDIELPKLDQKRIDFRFDESVTSDAQSNTSHVDPKLSTDHQTAERIWQLEFNLDKPPADSSPTPSLTPVAQSLLQFLQRTGRTSAVIQEIQPNFKVKGQRFSSLELKRLFNELVEASLAVWLDVNTIEISSNHPDGQDGQN</sequence>
<evidence type="ECO:0000256" key="1">
    <source>
        <dbReference type="SAM" id="Phobius"/>
    </source>
</evidence>
<keyword evidence="1" id="KW-0472">Membrane</keyword>
<protein>
    <submittedName>
        <fullName evidence="2">Uncharacterized protein</fullName>
    </submittedName>
</protein>
<comment type="caution">
    <text evidence="2">The sequence shown here is derived from an EMBL/GenBank/DDBJ whole genome shotgun (WGS) entry which is preliminary data.</text>
</comment>
<reference evidence="2" key="1">
    <citation type="submission" date="2016-04" db="EMBL/GenBank/DDBJ databases">
        <authorList>
            <person name="Tabuchi Yagui T.R."/>
        </authorList>
    </citation>
    <scope>NUCLEOTIDE SEQUENCE [LARGE SCALE GENOMIC DNA]</scope>
    <source>
        <strain evidence="2">NIES-26</strain>
    </source>
</reference>